<protein>
    <submittedName>
        <fullName evidence="3">ABC transporter substrate-binding protein</fullName>
    </submittedName>
</protein>
<geneLocation type="plasmid" evidence="4">
    <name>prccge525c</name>
</geneLocation>
<evidence type="ECO:0000313" key="4">
    <source>
        <dbReference type="Proteomes" id="UP000282195"/>
    </source>
</evidence>
<feature type="chain" id="PRO_5017479143" evidence="1">
    <location>
        <begin position="30"/>
        <end position="333"/>
    </location>
</feature>
<evidence type="ECO:0000313" key="3">
    <source>
        <dbReference type="EMBL" id="AYG63513.1"/>
    </source>
</evidence>
<evidence type="ECO:0000259" key="2">
    <source>
        <dbReference type="Pfam" id="PF09084"/>
    </source>
</evidence>
<keyword evidence="3" id="KW-0614">Plasmid</keyword>
<reference evidence="3 4" key="1">
    <citation type="submission" date="2018-10" db="EMBL/GenBank/DDBJ databases">
        <title>Rhizobium etli, R. leguminosarum and a new Rhizobium genospecies from Phaseolus dumosus.</title>
        <authorList>
            <person name="Ramirez-Puebla S.T."/>
            <person name="Rogel-Hernandez M.A."/>
            <person name="Guerrero G."/>
            <person name="Ormeno-Orrillo E."/>
            <person name="Martinez-Romero J.C."/>
            <person name="Negrete-Yankelevich S."/>
            <person name="Martinez-Romero E."/>
        </authorList>
    </citation>
    <scope>NUCLEOTIDE SEQUENCE [LARGE SCALE GENOMIC DNA]</scope>
    <source>
        <strain evidence="3 4">CCGE525</strain>
        <plasmid evidence="4">prccge525c</plasmid>
    </source>
</reference>
<evidence type="ECO:0000256" key="1">
    <source>
        <dbReference type="SAM" id="SignalP"/>
    </source>
</evidence>
<dbReference type="EMBL" id="CP032695">
    <property type="protein sequence ID" value="AYG63513.1"/>
    <property type="molecule type" value="Genomic_DNA"/>
</dbReference>
<proteinExistence type="predicted"/>
<dbReference type="KEGG" id="rjg:CCGE525_33255"/>
<dbReference type="OrthoDB" id="7375392at2"/>
<sequence>MLMLAKTIIRGGCFAVAGALMAATGFASAAQAADMWKHGIVEAKGDSGFLFQAAEGGFAAKRNLDINMVEFTGGPTALKALIAGELDSFEASPVVAFAAMHQHADIKIIGCNWPGMTYTIFAAKNIATPADLKGKAVGVSAPGSLPALFGQLALEAVGISGSDVRYANAGGSADRVRAISSGVVAAAASSSEFAVSADMLNIKPLLAGAQVTPKFVKVCIMTTGAKIKARRQDMVNFLASEMEGLTYAVNNKDAMITLARKVAHLPDSDKTAEFIYDEAIKYKAIATDLAIPLDNLQWTDDQMVRLGALRQKADIHNFVDDSVRTEALATVKK</sequence>
<dbReference type="Pfam" id="PF09084">
    <property type="entry name" value="NMT1"/>
    <property type="match status" value="1"/>
</dbReference>
<gene>
    <name evidence="3" type="ORF">CCGE525_33255</name>
</gene>
<keyword evidence="4" id="KW-1185">Reference proteome</keyword>
<dbReference type="SUPFAM" id="SSF53850">
    <property type="entry name" value="Periplasmic binding protein-like II"/>
    <property type="match status" value="1"/>
</dbReference>
<name>A0A387FYR6_9HYPH</name>
<dbReference type="Gene3D" id="3.40.190.10">
    <property type="entry name" value="Periplasmic binding protein-like II"/>
    <property type="match status" value="2"/>
</dbReference>
<dbReference type="Proteomes" id="UP000282195">
    <property type="component" value="Plasmid pRCCGE525c"/>
</dbReference>
<feature type="domain" description="SsuA/THI5-like" evidence="2">
    <location>
        <begin position="49"/>
        <end position="253"/>
    </location>
</feature>
<organism evidence="3 4">
    <name type="scientific">Rhizobium jaguaris</name>
    <dbReference type="NCBI Taxonomy" id="1312183"/>
    <lineage>
        <taxon>Bacteria</taxon>
        <taxon>Pseudomonadati</taxon>
        <taxon>Pseudomonadota</taxon>
        <taxon>Alphaproteobacteria</taxon>
        <taxon>Hyphomicrobiales</taxon>
        <taxon>Rhizobiaceae</taxon>
        <taxon>Rhizobium/Agrobacterium group</taxon>
        <taxon>Rhizobium</taxon>
    </lineage>
</organism>
<feature type="signal peptide" evidence="1">
    <location>
        <begin position="1"/>
        <end position="29"/>
    </location>
</feature>
<dbReference type="PANTHER" id="PTHR30024">
    <property type="entry name" value="ALIPHATIC SULFONATES-BINDING PROTEIN-RELATED"/>
    <property type="match status" value="1"/>
</dbReference>
<keyword evidence="1" id="KW-0732">Signal</keyword>
<dbReference type="PANTHER" id="PTHR30024:SF42">
    <property type="entry name" value="ALIPHATIC SULFONATES-BINDING PROTEIN-RELATED"/>
    <property type="match status" value="1"/>
</dbReference>
<dbReference type="InterPro" id="IPR015168">
    <property type="entry name" value="SsuA/THI5"/>
</dbReference>
<dbReference type="AlphaFoldDB" id="A0A387FYR6"/>
<accession>A0A387FYR6</accession>